<dbReference type="Proteomes" id="UP000297229">
    <property type="component" value="Unassembled WGS sequence"/>
</dbReference>
<proteinExistence type="predicted"/>
<sequence length="105" mass="11877">MLRATRDSEALSQVLATRGKSSKVEILKIVGVHLIRKPPHRLITPIAIGPRASRLFYRVPSIPGNRASTITVLFVDCAAVQRNYEMHYQAECHFQKCNETFDVNK</sequence>
<evidence type="ECO:0000313" key="1">
    <source>
        <dbReference type="EMBL" id="TGO76675.1"/>
    </source>
</evidence>
<comment type="caution">
    <text evidence="1">The sequence shown here is derived from an EMBL/GenBank/DDBJ whole genome shotgun (WGS) entry which is preliminary data.</text>
</comment>
<protein>
    <submittedName>
        <fullName evidence="1">Uncharacterized protein</fullName>
    </submittedName>
</protein>
<keyword evidence="2" id="KW-1185">Reference proteome</keyword>
<name>A0A4Z1JSP6_9HELO</name>
<evidence type="ECO:0000313" key="2">
    <source>
        <dbReference type="Proteomes" id="UP000297229"/>
    </source>
</evidence>
<dbReference type="AlphaFoldDB" id="A0A4Z1JSP6"/>
<gene>
    <name evidence="1" type="ORF">BELL_0143g00090</name>
</gene>
<dbReference type="EMBL" id="PQXM01000142">
    <property type="protein sequence ID" value="TGO76675.1"/>
    <property type="molecule type" value="Genomic_DNA"/>
</dbReference>
<reference evidence="1 2" key="1">
    <citation type="submission" date="2017-12" db="EMBL/GenBank/DDBJ databases">
        <title>Comparative genomics of Botrytis spp.</title>
        <authorList>
            <person name="Valero-Jimenez C.A."/>
            <person name="Tapia P."/>
            <person name="Veloso J."/>
            <person name="Silva-Moreno E."/>
            <person name="Staats M."/>
            <person name="Valdes J.H."/>
            <person name="Van Kan J.A.L."/>
        </authorList>
    </citation>
    <scope>NUCLEOTIDE SEQUENCE [LARGE SCALE GENOMIC DNA]</scope>
    <source>
        <strain evidence="1 2">Be9601</strain>
    </source>
</reference>
<accession>A0A4Z1JSP6</accession>
<organism evidence="1 2">
    <name type="scientific">Botrytis elliptica</name>
    <dbReference type="NCBI Taxonomy" id="278938"/>
    <lineage>
        <taxon>Eukaryota</taxon>
        <taxon>Fungi</taxon>
        <taxon>Dikarya</taxon>
        <taxon>Ascomycota</taxon>
        <taxon>Pezizomycotina</taxon>
        <taxon>Leotiomycetes</taxon>
        <taxon>Helotiales</taxon>
        <taxon>Sclerotiniaceae</taxon>
        <taxon>Botrytis</taxon>
    </lineage>
</organism>